<accession>A0ACB5RC77</accession>
<comment type="caution">
    <text evidence="1">The sequence shown here is derived from an EMBL/GenBank/DDBJ whole genome shotgun (WGS) entry which is preliminary data.</text>
</comment>
<proteinExistence type="predicted"/>
<evidence type="ECO:0000313" key="1">
    <source>
        <dbReference type="EMBL" id="GKX66777.1"/>
    </source>
</evidence>
<dbReference type="EMBL" id="BROD01000001">
    <property type="protein sequence ID" value="GKX66777.1"/>
    <property type="molecule type" value="Genomic_DNA"/>
</dbReference>
<evidence type="ECO:0000313" key="2">
    <source>
        <dbReference type="Proteomes" id="UP001058074"/>
    </source>
</evidence>
<protein>
    <submittedName>
        <fullName evidence="1">1-acyl-sn-glycerol-3-phosphate acyltransferase</fullName>
    </submittedName>
</protein>
<dbReference type="Proteomes" id="UP001058074">
    <property type="component" value="Unassembled WGS sequence"/>
</dbReference>
<keyword evidence="1" id="KW-0012">Acyltransferase</keyword>
<organism evidence="1 2">
    <name type="scientific">Inconstantimicrobium mannanitabidum</name>
    <dbReference type="NCBI Taxonomy" id="1604901"/>
    <lineage>
        <taxon>Bacteria</taxon>
        <taxon>Bacillati</taxon>
        <taxon>Bacillota</taxon>
        <taxon>Clostridia</taxon>
        <taxon>Eubacteriales</taxon>
        <taxon>Clostridiaceae</taxon>
        <taxon>Inconstantimicrobium</taxon>
    </lineage>
</organism>
<keyword evidence="2" id="KW-1185">Reference proteome</keyword>
<sequence>MRTFFLLFIYFFYLLVQVFRMIKLKFLYKFKGKEIAEKYTDKVLLKWVKVTNKIFGVKIRVHGRENIPNQACVFIGNHQSNFDITALIEAANLPMGFISKKEVLKVPVIGYWMKAIHCVGMDRENVREAVKVFKEGSDNIKNGHNMTIFPEGTRAKDGVMKDFKQGSFKLATKAKAPIIPVTISGTNKAYELEGKLRKATVDVTFHKPIYTAELSKEDEKNLAEKIQKIVKSAL</sequence>
<reference evidence="1" key="1">
    <citation type="journal article" date="2025" name="Int. J. Syst. Evol. Microbiol.">
        <title>Inconstantimicrobium mannanitabidum sp. nov., a novel member of the family Clostridiaceae isolated from anoxic soil under the treatment of reductive soil disinfestation.</title>
        <authorList>
            <person name="Ueki A."/>
            <person name="Tonouchi A."/>
            <person name="Honma S."/>
            <person name="Kaku N."/>
            <person name="Ueki K."/>
        </authorList>
    </citation>
    <scope>NUCLEOTIDE SEQUENCE</scope>
    <source>
        <strain evidence="1">TW13</strain>
    </source>
</reference>
<gene>
    <name evidence="1" type="ORF">rsdtw13_20350</name>
</gene>
<keyword evidence="1" id="KW-0808">Transferase</keyword>
<name>A0ACB5RC77_9CLOT</name>